<evidence type="ECO:0000313" key="9">
    <source>
        <dbReference type="EMBL" id="KAH8693551.1"/>
    </source>
</evidence>
<feature type="transmembrane region" description="Helical" evidence="7">
    <location>
        <begin position="331"/>
        <end position="351"/>
    </location>
</feature>
<keyword evidence="3 7" id="KW-0812">Transmembrane</keyword>
<feature type="region of interest" description="Disordered" evidence="6">
    <location>
        <begin position="247"/>
        <end position="277"/>
    </location>
</feature>
<comment type="subcellular location">
    <subcellularLocation>
        <location evidence="1">Membrane</location>
        <topology evidence="1">Multi-pass membrane protein</topology>
    </subcellularLocation>
</comment>
<keyword evidence="5 7" id="KW-0472">Membrane</keyword>
<dbReference type="GeneID" id="70246925"/>
<dbReference type="InterPro" id="IPR020846">
    <property type="entry name" value="MFS_dom"/>
</dbReference>
<gene>
    <name evidence="9" type="ORF">BGW36DRAFT_383256</name>
</gene>
<dbReference type="Proteomes" id="UP001201262">
    <property type="component" value="Unassembled WGS sequence"/>
</dbReference>
<protein>
    <submittedName>
        <fullName evidence="9">MFS transporter</fullName>
    </submittedName>
</protein>
<feature type="transmembrane region" description="Helical" evidence="7">
    <location>
        <begin position="62"/>
        <end position="79"/>
    </location>
</feature>
<feature type="transmembrane region" description="Helical" evidence="7">
    <location>
        <begin position="179"/>
        <end position="198"/>
    </location>
</feature>
<keyword evidence="2" id="KW-0813">Transport</keyword>
<dbReference type="GO" id="GO:0022857">
    <property type="term" value="F:transmembrane transporter activity"/>
    <property type="evidence" value="ECO:0007669"/>
    <property type="project" value="InterPro"/>
</dbReference>
<feature type="transmembrane region" description="Helical" evidence="7">
    <location>
        <begin position="363"/>
        <end position="388"/>
    </location>
</feature>
<evidence type="ECO:0000313" key="10">
    <source>
        <dbReference type="Proteomes" id="UP001201262"/>
    </source>
</evidence>
<evidence type="ECO:0000256" key="3">
    <source>
        <dbReference type="ARBA" id="ARBA00022692"/>
    </source>
</evidence>
<feature type="transmembrane region" description="Helical" evidence="7">
    <location>
        <begin position="394"/>
        <end position="416"/>
    </location>
</feature>
<feature type="transmembrane region" description="Helical" evidence="7">
    <location>
        <begin position="18"/>
        <end position="42"/>
    </location>
</feature>
<sequence>MPAHRDVHHGYRWRASNIFIVTCITIALSTETFLYSFIVPILQVMLRDRLGIDDSKAQSTTSTVLFSHAFACAISAPITGQISDKMSSRKIPLLITLGAELLGTVLCAAATSLPILIMGRVIQAIGGNATWIIGLATIADTVGADNTSRTLATISMFYMSGMLIGPITSGTLLRFVGYWPTWGTAIAVLVIDMVMRVVMIEKPVENKKDKGVKRKNSITDEDSLLHGDLESTTSQIDHISSVDETTGLLTSSPKSHDSPSGSLRDPDVPSETGVRKHTVSQPSFYRVLLTNPRALTGMACHLTAGLVLTSLDTTLPLHVTREFGWDTSRVSLMFLLVQTPFLILGPLTGWLKDRIGSRVPTGIGYVSSGVMMWILGIPGSGLFSFAGAGDSGKLLYAASLLGLGIARSLTTGAGILEMTTVIRDLQADNPEIFGPKGGYSRGYSLTNMSWTAGMLIGPVLSGWLTETAGYYYMNLTFGKSNNLTFY</sequence>
<feature type="transmembrane region" description="Helical" evidence="7">
    <location>
        <begin position="91"/>
        <end position="115"/>
    </location>
</feature>
<evidence type="ECO:0000256" key="1">
    <source>
        <dbReference type="ARBA" id="ARBA00004141"/>
    </source>
</evidence>
<dbReference type="PROSITE" id="PS50850">
    <property type="entry name" value="MFS"/>
    <property type="match status" value="1"/>
</dbReference>
<dbReference type="EMBL" id="JAJTJA010000009">
    <property type="protein sequence ID" value="KAH8693551.1"/>
    <property type="molecule type" value="Genomic_DNA"/>
</dbReference>
<organism evidence="9 10">
    <name type="scientific">Talaromyces proteolyticus</name>
    <dbReference type="NCBI Taxonomy" id="1131652"/>
    <lineage>
        <taxon>Eukaryota</taxon>
        <taxon>Fungi</taxon>
        <taxon>Dikarya</taxon>
        <taxon>Ascomycota</taxon>
        <taxon>Pezizomycotina</taxon>
        <taxon>Eurotiomycetes</taxon>
        <taxon>Eurotiomycetidae</taxon>
        <taxon>Eurotiales</taxon>
        <taxon>Trichocomaceae</taxon>
        <taxon>Talaromyces</taxon>
        <taxon>Talaromyces sect. Bacilispori</taxon>
    </lineage>
</organism>
<dbReference type="InterPro" id="IPR036259">
    <property type="entry name" value="MFS_trans_sf"/>
</dbReference>
<proteinExistence type="predicted"/>
<dbReference type="Pfam" id="PF07690">
    <property type="entry name" value="MFS_1"/>
    <property type="match status" value="1"/>
</dbReference>
<evidence type="ECO:0000259" key="8">
    <source>
        <dbReference type="PROSITE" id="PS50850"/>
    </source>
</evidence>
<evidence type="ECO:0000256" key="2">
    <source>
        <dbReference type="ARBA" id="ARBA00022448"/>
    </source>
</evidence>
<reference evidence="9" key="1">
    <citation type="submission" date="2021-12" db="EMBL/GenBank/DDBJ databases">
        <title>Convergent genome expansion in fungi linked to evolution of root-endophyte symbiosis.</title>
        <authorList>
            <consortium name="DOE Joint Genome Institute"/>
            <person name="Ke Y.-H."/>
            <person name="Bonito G."/>
            <person name="Liao H.-L."/>
            <person name="Looney B."/>
            <person name="Rojas-Flechas A."/>
            <person name="Nash J."/>
            <person name="Hameed K."/>
            <person name="Schadt C."/>
            <person name="Martin F."/>
            <person name="Crous P.W."/>
            <person name="Miettinen O."/>
            <person name="Magnuson J.K."/>
            <person name="Labbe J."/>
            <person name="Jacobson D."/>
            <person name="Doktycz M.J."/>
            <person name="Veneault-Fourrey C."/>
            <person name="Kuo A."/>
            <person name="Mondo S."/>
            <person name="Calhoun S."/>
            <person name="Riley R."/>
            <person name="Ohm R."/>
            <person name="LaButti K."/>
            <person name="Andreopoulos B."/>
            <person name="Pangilinan J."/>
            <person name="Nolan M."/>
            <person name="Tritt A."/>
            <person name="Clum A."/>
            <person name="Lipzen A."/>
            <person name="Daum C."/>
            <person name="Barry K."/>
            <person name="Grigoriev I.V."/>
            <person name="Vilgalys R."/>
        </authorList>
    </citation>
    <scope>NUCLEOTIDE SEQUENCE</scope>
    <source>
        <strain evidence="9">PMI_201</strain>
    </source>
</reference>
<name>A0AAD4PY09_9EURO</name>
<keyword evidence="4 7" id="KW-1133">Transmembrane helix</keyword>
<evidence type="ECO:0000256" key="4">
    <source>
        <dbReference type="ARBA" id="ARBA00022989"/>
    </source>
</evidence>
<feature type="transmembrane region" description="Helical" evidence="7">
    <location>
        <begin position="151"/>
        <end position="173"/>
    </location>
</feature>
<dbReference type="PANTHER" id="PTHR23506">
    <property type="entry name" value="GH10249P"/>
    <property type="match status" value="1"/>
</dbReference>
<dbReference type="RefSeq" id="XP_046069221.1">
    <property type="nucleotide sequence ID" value="XM_046216638.1"/>
</dbReference>
<evidence type="ECO:0000256" key="5">
    <source>
        <dbReference type="ARBA" id="ARBA00023136"/>
    </source>
</evidence>
<feature type="domain" description="Major facilitator superfamily (MFS) profile" evidence="8">
    <location>
        <begin position="20"/>
        <end position="486"/>
    </location>
</feature>
<comment type="caution">
    <text evidence="9">The sequence shown here is derived from an EMBL/GenBank/DDBJ whole genome shotgun (WGS) entry which is preliminary data.</text>
</comment>
<dbReference type="InterPro" id="IPR011701">
    <property type="entry name" value="MFS"/>
</dbReference>
<evidence type="ECO:0000256" key="7">
    <source>
        <dbReference type="SAM" id="Phobius"/>
    </source>
</evidence>
<dbReference type="GO" id="GO:0016020">
    <property type="term" value="C:membrane"/>
    <property type="evidence" value="ECO:0007669"/>
    <property type="project" value="UniProtKB-SubCell"/>
</dbReference>
<dbReference type="AlphaFoldDB" id="A0AAD4PY09"/>
<dbReference type="SUPFAM" id="SSF103473">
    <property type="entry name" value="MFS general substrate transporter"/>
    <property type="match status" value="1"/>
</dbReference>
<dbReference type="Gene3D" id="1.20.1250.20">
    <property type="entry name" value="MFS general substrate transporter like domains"/>
    <property type="match status" value="2"/>
</dbReference>
<keyword evidence="10" id="KW-1185">Reference proteome</keyword>
<feature type="transmembrane region" description="Helical" evidence="7">
    <location>
        <begin position="121"/>
        <end position="139"/>
    </location>
</feature>
<dbReference type="PANTHER" id="PTHR23506:SF35">
    <property type="entry name" value="MAJOR FACILITATOR SUPERFAMILY (MFS) PROFILE DOMAIN-CONTAINING PROTEIN-RELATED"/>
    <property type="match status" value="1"/>
</dbReference>
<evidence type="ECO:0000256" key="6">
    <source>
        <dbReference type="SAM" id="MobiDB-lite"/>
    </source>
</evidence>
<dbReference type="InterPro" id="IPR050930">
    <property type="entry name" value="MFS_Vesicular_Transporter"/>
</dbReference>
<accession>A0AAD4PY09</accession>